<dbReference type="EMBL" id="PDNB01000124">
    <property type="protein sequence ID" value="PGH05578.1"/>
    <property type="molecule type" value="Genomic_DNA"/>
</dbReference>
<dbReference type="InterPro" id="IPR003615">
    <property type="entry name" value="HNH_nuc"/>
</dbReference>
<evidence type="ECO:0000259" key="1">
    <source>
        <dbReference type="Pfam" id="PF13391"/>
    </source>
</evidence>
<evidence type="ECO:0000313" key="3">
    <source>
        <dbReference type="Proteomes" id="UP000223968"/>
    </source>
</evidence>
<name>A0A2B7XAA4_9EURO</name>
<dbReference type="OrthoDB" id="2104739at2759"/>
<protein>
    <recommendedName>
        <fullName evidence="1">HNH nuclease domain-containing protein</fullName>
    </recommendedName>
</protein>
<dbReference type="STRING" id="1447875.A0A2B7XAA4"/>
<sequence>MVHHRHQTSLETILNFAGPQALPADQRAPARRKFYAIINHCRAAETLNPDGSYSRSLLIRYTYEYARSELSQDTFLRAFFAIMDLDEDLDLTQEGDQLREKLADFAEFLMENFFIPRWLSRLTYRLLSGTHPSMSVTVKATGQRTAQPSPAHLSVIQRVQGGAHEYLPSPDRISVLRGICLMRDHHRCVISRQFDEQEAMERFKRHDENAAQDDEGNPLAGQSFEFLEVAHIIPHSLTKPDADGQLSDYKKAALAVLNMFDCDVSHIISGVDIDRPFNAISLTRGLHTNFGNFLIFFEPVPGQNHTYRIGKFMPAFIRPEIPVTRTLYLVDNKSIEPPSARLLAIHRAIAHILHLSGAGDYIDNILRDMEGLGAHEGGGTELGRIIALRLGGWLDGAVSA</sequence>
<dbReference type="AlphaFoldDB" id="A0A2B7XAA4"/>
<comment type="caution">
    <text evidence="2">The sequence shown here is derived from an EMBL/GenBank/DDBJ whole genome shotgun (WGS) entry which is preliminary data.</text>
</comment>
<dbReference type="Proteomes" id="UP000223968">
    <property type="component" value="Unassembled WGS sequence"/>
</dbReference>
<keyword evidence="3" id="KW-1185">Reference proteome</keyword>
<organism evidence="2 3">
    <name type="scientific">Helicocarpus griseus UAMH5409</name>
    <dbReference type="NCBI Taxonomy" id="1447875"/>
    <lineage>
        <taxon>Eukaryota</taxon>
        <taxon>Fungi</taxon>
        <taxon>Dikarya</taxon>
        <taxon>Ascomycota</taxon>
        <taxon>Pezizomycotina</taxon>
        <taxon>Eurotiomycetes</taxon>
        <taxon>Eurotiomycetidae</taxon>
        <taxon>Onygenales</taxon>
        <taxon>Ajellomycetaceae</taxon>
        <taxon>Helicocarpus</taxon>
    </lineage>
</organism>
<feature type="domain" description="HNH nuclease" evidence="1">
    <location>
        <begin position="208"/>
        <end position="298"/>
    </location>
</feature>
<evidence type="ECO:0000313" key="2">
    <source>
        <dbReference type="EMBL" id="PGH05578.1"/>
    </source>
</evidence>
<accession>A0A2B7XAA4</accession>
<dbReference type="Pfam" id="PF13391">
    <property type="entry name" value="HNH_2"/>
    <property type="match status" value="1"/>
</dbReference>
<gene>
    <name evidence="2" type="ORF">AJ79_06745</name>
</gene>
<proteinExistence type="predicted"/>
<reference evidence="2 3" key="1">
    <citation type="submission" date="2017-10" db="EMBL/GenBank/DDBJ databases">
        <title>Comparative genomics in systemic dimorphic fungi from Ajellomycetaceae.</title>
        <authorList>
            <person name="Munoz J.F."/>
            <person name="Mcewen J.G."/>
            <person name="Clay O.K."/>
            <person name="Cuomo C.A."/>
        </authorList>
    </citation>
    <scope>NUCLEOTIDE SEQUENCE [LARGE SCALE GENOMIC DNA]</scope>
    <source>
        <strain evidence="2 3">UAMH5409</strain>
    </source>
</reference>